<dbReference type="InterPro" id="IPR046869">
    <property type="entry name" value="SLM1/RGC1-like_PH"/>
</dbReference>
<name>A0ABR3P4V9_9PEZI</name>
<dbReference type="GeneID" id="95980050"/>
<dbReference type="InterPro" id="IPR043453">
    <property type="entry name" value="Slm1_PH"/>
</dbReference>
<dbReference type="Gene3D" id="2.30.29.30">
    <property type="entry name" value="Pleckstrin-homology domain (PH domain)/Phosphotyrosine-binding domain (PTB)"/>
    <property type="match status" value="1"/>
</dbReference>
<organism evidence="4 5">
    <name type="scientific">Neodothiora populina</name>
    <dbReference type="NCBI Taxonomy" id="2781224"/>
    <lineage>
        <taxon>Eukaryota</taxon>
        <taxon>Fungi</taxon>
        <taxon>Dikarya</taxon>
        <taxon>Ascomycota</taxon>
        <taxon>Pezizomycotina</taxon>
        <taxon>Dothideomycetes</taxon>
        <taxon>Dothideomycetidae</taxon>
        <taxon>Dothideales</taxon>
        <taxon>Dothioraceae</taxon>
        <taxon>Neodothiora</taxon>
    </lineage>
</organism>
<dbReference type="EMBL" id="JBFMKM010000014">
    <property type="protein sequence ID" value="KAL1297822.1"/>
    <property type="molecule type" value="Genomic_DNA"/>
</dbReference>
<keyword evidence="5" id="KW-1185">Reference proteome</keyword>
<dbReference type="PANTHER" id="PTHR31941">
    <property type="entry name" value="CYTOSKELETAL SIGNALING PROTEIN SLM1"/>
    <property type="match status" value="1"/>
</dbReference>
<accession>A0ABR3P4V9</accession>
<dbReference type="Pfam" id="PF20399">
    <property type="entry name" value="PH_20"/>
    <property type="match status" value="1"/>
</dbReference>
<evidence type="ECO:0000313" key="4">
    <source>
        <dbReference type="EMBL" id="KAL1297822.1"/>
    </source>
</evidence>
<dbReference type="Proteomes" id="UP001562354">
    <property type="component" value="Unassembled WGS sequence"/>
</dbReference>
<evidence type="ECO:0000256" key="1">
    <source>
        <dbReference type="ARBA" id="ARBA00022553"/>
    </source>
</evidence>
<protein>
    <recommendedName>
        <fullName evidence="3">PH domain-containing protein</fullName>
    </recommendedName>
</protein>
<proteinExistence type="predicted"/>
<dbReference type="InterPro" id="IPR046868">
    <property type="entry name" value="BAR_4"/>
</dbReference>
<dbReference type="CDD" id="cd13311">
    <property type="entry name" value="PH_Slm1"/>
    <property type="match status" value="1"/>
</dbReference>
<comment type="caution">
    <text evidence="4">The sequence shown here is derived from an EMBL/GenBank/DDBJ whole genome shotgun (WGS) entry which is preliminary data.</text>
</comment>
<sequence length="475" mass="52254">MASMNMPSRTATNSTDDAIPDEDTSEVTKLFLERLQAWKHACGYLEDYIGATEKVQLAHAKEYEKVLKTVNQPLKEGHQFDQNLGGIAAMFDNIRSNTQAISNIHTETAKTLKGSILPILDRLHTEIKNKNKEIAKGAGKGSKAVDKAQKTTQKHIELLGQHTAGFESHGGRLAAHEDPYIIQRGVYHRLNNQIIEENNNRQDLIAVQNNFSQFEAHVVQTFQTAIDQFNQIIGQQCEQVRNLYSDVALNAQKITPDFEWRGFVSRNANILIDPSAPPRSVENTAFANQNHRATQPLIAGSLERKGKMLKKYDSAFYVVTPAKYLHSFKTDDDFAKDPTPETSLYLPDCIVGAVDGQKFMVKGKDSSKSSIGNKFSMTHEYAFKAHTAQDAQRWADTIRSVAGQSTGEQPGSANISPISSRQASGTMNPPAESQQRTYGNMGSPDVGGEGGAPMTSAEREAAQASQGVHTADKAY</sequence>
<feature type="compositionally biased region" description="Polar residues" evidence="2">
    <location>
        <begin position="1"/>
        <end position="16"/>
    </location>
</feature>
<dbReference type="RefSeq" id="XP_069197504.1">
    <property type="nucleotide sequence ID" value="XM_069346296.1"/>
</dbReference>
<dbReference type="Gene3D" id="1.20.1270.60">
    <property type="entry name" value="Arfaptin homology (AH) domain/BAR domain"/>
    <property type="match status" value="1"/>
</dbReference>
<dbReference type="SUPFAM" id="SSF50729">
    <property type="entry name" value="PH domain-like"/>
    <property type="match status" value="1"/>
</dbReference>
<feature type="region of interest" description="Disordered" evidence="2">
    <location>
        <begin position="403"/>
        <end position="475"/>
    </location>
</feature>
<feature type="domain" description="PH" evidence="3">
    <location>
        <begin position="295"/>
        <end position="403"/>
    </location>
</feature>
<reference evidence="4 5" key="1">
    <citation type="submission" date="2024-07" db="EMBL/GenBank/DDBJ databases">
        <title>Draft sequence of the Neodothiora populina.</title>
        <authorList>
            <person name="Drown D.D."/>
            <person name="Schuette U.S."/>
            <person name="Buechlein A.B."/>
            <person name="Rusch D.R."/>
            <person name="Winton L.W."/>
            <person name="Adams G.A."/>
        </authorList>
    </citation>
    <scope>NUCLEOTIDE SEQUENCE [LARGE SCALE GENOMIC DNA]</scope>
    <source>
        <strain evidence="4 5">CPC 39397</strain>
    </source>
</reference>
<keyword evidence="1" id="KW-0597">Phosphoprotein</keyword>
<evidence type="ECO:0000259" key="3">
    <source>
        <dbReference type="PROSITE" id="PS50003"/>
    </source>
</evidence>
<feature type="compositionally biased region" description="Polar residues" evidence="2">
    <location>
        <begin position="403"/>
        <end position="440"/>
    </location>
</feature>
<dbReference type="SMART" id="SM00233">
    <property type="entry name" value="PH"/>
    <property type="match status" value="1"/>
</dbReference>
<feature type="region of interest" description="Disordered" evidence="2">
    <location>
        <begin position="1"/>
        <end position="22"/>
    </location>
</feature>
<evidence type="ECO:0000313" key="5">
    <source>
        <dbReference type="Proteomes" id="UP001562354"/>
    </source>
</evidence>
<gene>
    <name evidence="4" type="ORF">AAFC00_006351</name>
</gene>
<dbReference type="SUPFAM" id="SSF103657">
    <property type="entry name" value="BAR/IMD domain-like"/>
    <property type="match status" value="1"/>
</dbReference>
<evidence type="ECO:0000256" key="2">
    <source>
        <dbReference type="SAM" id="MobiDB-lite"/>
    </source>
</evidence>
<dbReference type="Pfam" id="PF20400">
    <property type="entry name" value="BAR_4"/>
    <property type="match status" value="1"/>
</dbReference>
<dbReference type="PROSITE" id="PS50003">
    <property type="entry name" value="PH_DOMAIN"/>
    <property type="match status" value="1"/>
</dbReference>
<dbReference type="InterPro" id="IPR011993">
    <property type="entry name" value="PH-like_dom_sf"/>
</dbReference>
<dbReference type="InterPro" id="IPR001849">
    <property type="entry name" value="PH_domain"/>
</dbReference>
<dbReference type="InterPro" id="IPR027267">
    <property type="entry name" value="AH/BAR_dom_sf"/>
</dbReference>
<dbReference type="PANTHER" id="PTHR31941:SF1">
    <property type="entry name" value="CYTOSKELETAL SIGNALING PROTEIN SLM1"/>
    <property type="match status" value="1"/>
</dbReference>